<evidence type="ECO:0000313" key="1">
    <source>
        <dbReference type="EMBL" id="KAK2547512.1"/>
    </source>
</evidence>
<dbReference type="EMBL" id="JARQWQ010000180">
    <property type="protein sequence ID" value="KAK2547512.1"/>
    <property type="molecule type" value="Genomic_DNA"/>
</dbReference>
<dbReference type="AlphaFoldDB" id="A0AAD9PR70"/>
<comment type="caution">
    <text evidence="1">The sequence shown here is derived from an EMBL/GenBank/DDBJ whole genome shotgun (WGS) entry which is preliminary data.</text>
</comment>
<protein>
    <submittedName>
        <fullName evidence="1">Uncharacterized protein</fullName>
    </submittedName>
</protein>
<reference evidence="1" key="2">
    <citation type="journal article" date="2023" name="Science">
        <title>Genomic signatures of disease resistance in endangered staghorn corals.</title>
        <authorList>
            <person name="Vollmer S.V."/>
            <person name="Selwyn J.D."/>
            <person name="Despard B.A."/>
            <person name="Roesel C.L."/>
        </authorList>
    </citation>
    <scope>NUCLEOTIDE SEQUENCE</scope>
    <source>
        <strain evidence="1">K2</strain>
    </source>
</reference>
<accession>A0AAD9PR70</accession>
<proteinExistence type="predicted"/>
<reference evidence="1" key="1">
    <citation type="journal article" date="2023" name="G3 (Bethesda)">
        <title>Whole genome assembly and annotation of the endangered Caribbean coral Acropora cervicornis.</title>
        <authorList>
            <person name="Selwyn J.D."/>
            <person name="Vollmer S.V."/>
        </authorList>
    </citation>
    <scope>NUCLEOTIDE SEQUENCE</scope>
    <source>
        <strain evidence="1">K2</strain>
    </source>
</reference>
<keyword evidence="2" id="KW-1185">Reference proteome</keyword>
<gene>
    <name evidence="1" type="ORF">P5673_032473</name>
</gene>
<dbReference type="Proteomes" id="UP001249851">
    <property type="component" value="Unassembled WGS sequence"/>
</dbReference>
<sequence length="129" mass="14815">MTAGYKMCKEMKIINSVFMDEMKLCSKKGSAKHPKFQNILVLHGMVPDYLRHLISVLPPSRCQAQLAVNDVIFMQTDHDSSFLEQVMLLSQTSGHPQMVLRDLQANEKEMPTSFQENQLKQFLGQTWMP</sequence>
<name>A0AAD9PR70_ACRCE</name>
<evidence type="ECO:0000313" key="2">
    <source>
        <dbReference type="Proteomes" id="UP001249851"/>
    </source>
</evidence>
<organism evidence="1 2">
    <name type="scientific">Acropora cervicornis</name>
    <name type="common">Staghorn coral</name>
    <dbReference type="NCBI Taxonomy" id="6130"/>
    <lineage>
        <taxon>Eukaryota</taxon>
        <taxon>Metazoa</taxon>
        <taxon>Cnidaria</taxon>
        <taxon>Anthozoa</taxon>
        <taxon>Hexacorallia</taxon>
        <taxon>Scleractinia</taxon>
        <taxon>Astrocoeniina</taxon>
        <taxon>Acroporidae</taxon>
        <taxon>Acropora</taxon>
    </lineage>
</organism>